<gene>
    <name evidence="4" type="ORF">RMAR0315_LOCUS12060</name>
</gene>
<dbReference type="PRINTS" id="PR00853">
    <property type="entry name" value="XPGRADSUPER"/>
</dbReference>
<reference evidence="4" key="1">
    <citation type="submission" date="2021-01" db="EMBL/GenBank/DDBJ databases">
        <authorList>
            <person name="Corre E."/>
            <person name="Pelletier E."/>
            <person name="Niang G."/>
            <person name="Scheremetjew M."/>
            <person name="Finn R."/>
            <person name="Kale V."/>
            <person name="Holt S."/>
            <person name="Cochrane G."/>
            <person name="Meng A."/>
            <person name="Brown T."/>
            <person name="Cohen L."/>
        </authorList>
    </citation>
    <scope>NUCLEOTIDE SEQUENCE</scope>
    <source>
        <strain evidence="4">UTEX LB 2760</strain>
    </source>
</reference>
<dbReference type="EMBL" id="HBEK01021953">
    <property type="protein sequence ID" value="CAD8402056.1"/>
    <property type="molecule type" value="Transcribed_RNA"/>
</dbReference>
<evidence type="ECO:0000256" key="2">
    <source>
        <dbReference type="ARBA" id="ARBA00022842"/>
    </source>
</evidence>
<dbReference type="Gene3D" id="3.40.50.1010">
    <property type="entry name" value="5'-nuclease"/>
    <property type="match status" value="1"/>
</dbReference>
<sequence length="136" mass="15493">MGVTGLLPLLKPICSKTHLENFRRMRVGIDAYSWLHKGAHGCAVDLCTSSPTTGYVSYFSHRLRMLLHYGIVPVVVFDGDRLPMKSNEESERKRFVHWTSCSLWFPPGSFSHLLRQKVSMRECGTAVLKTVEIRLN</sequence>
<keyword evidence="1" id="KW-0479">Metal-binding</keyword>
<dbReference type="SUPFAM" id="SSF88723">
    <property type="entry name" value="PIN domain-like"/>
    <property type="match status" value="1"/>
</dbReference>
<protein>
    <recommendedName>
        <fullName evidence="3">XPG N-terminal domain-containing protein</fullName>
    </recommendedName>
</protein>
<evidence type="ECO:0000256" key="1">
    <source>
        <dbReference type="ARBA" id="ARBA00022723"/>
    </source>
</evidence>
<dbReference type="InterPro" id="IPR006085">
    <property type="entry name" value="XPG_DNA_repair_N"/>
</dbReference>
<feature type="domain" description="XPG N-terminal" evidence="3">
    <location>
        <begin position="1"/>
        <end position="97"/>
    </location>
</feature>
<organism evidence="4">
    <name type="scientific">Rhodosorus marinus</name>
    <dbReference type="NCBI Taxonomy" id="101924"/>
    <lineage>
        <taxon>Eukaryota</taxon>
        <taxon>Rhodophyta</taxon>
        <taxon>Stylonematophyceae</taxon>
        <taxon>Stylonematales</taxon>
        <taxon>Stylonemataceae</taxon>
        <taxon>Rhodosorus</taxon>
    </lineage>
</organism>
<dbReference type="Pfam" id="PF00752">
    <property type="entry name" value="XPG_N"/>
    <property type="match status" value="1"/>
</dbReference>
<dbReference type="GO" id="GO:0046872">
    <property type="term" value="F:metal ion binding"/>
    <property type="evidence" value="ECO:0007669"/>
    <property type="project" value="UniProtKB-KW"/>
</dbReference>
<dbReference type="GO" id="GO:0017108">
    <property type="term" value="F:5'-flap endonuclease activity"/>
    <property type="evidence" value="ECO:0007669"/>
    <property type="project" value="TreeGrafter"/>
</dbReference>
<dbReference type="SMART" id="SM00485">
    <property type="entry name" value="XPGN"/>
    <property type="match status" value="1"/>
</dbReference>
<dbReference type="InterPro" id="IPR029060">
    <property type="entry name" value="PIN-like_dom_sf"/>
</dbReference>
<dbReference type="AlphaFoldDB" id="A0A7S0BSH1"/>
<dbReference type="InterPro" id="IPR006084">
    <property type="entry name" value="XPG/Rad2"/>
</dbReference>
<evidence type="ECO:0000313" key="4">
    <source>
        <dbReference type="EMBL" id="CAD8402056.1"/>
    </source>
</evidence>
<accession>A0A7S0BSH1</accession>
<proteinExistence type="predicted"/>
<dbReference type="PANTHER" id="PTHR11081">
    <property type="entry name" value="FLAP ENDONUCLEASE FAMILY MEMBER"/>
    <property type="match status" value="1"/>
</dbReference>
<keyword evidence="2" id="KW-0460">Magnesium</keyword>
<evidence type="ECO:0000259" key="3">
    <source>
        <dbReference type="SMART" id="SM00485"/>
    </source>
</evidence>
<name>A0A7S0BSH1_9RHOD</name>
<dbReference type="PANTHER" id="PTHR11081:SF9">
    <property type="entry name" value="FLAP ENDONUCLEASE 1"/>
    <property type="match status" value="1"/>
</dbReference>